<organism evidence="1 2">
    <name type="scientific">Flavobacterium jejuense</name>
    <dbReference type="NCBI Taxonomy" id="1544455"/>
    <lineage>
        <taxon>Bacteria</taxon>
        <taxon>Pseudomonadati</taxon>
        <taxon>Bacteroidota</taxon>
        <taxon>Flavobacteriia</taxon>
        <taxon>Flavobacteriales</taxon>
        <taxon>Flavobacteriaceae</taxon>
        <taxon>Flavobacterium</taxon>
    </lineage>
</organism>
<evidence type="ECO:0000313" key="1">
    <source>
        <dbReference type="EMBL" id="NHN26538.1"/>
    </source>
</evidence>
<gene>
    <name evidence="1" type="ORF">FIA58_012700</name>
</gene>
<proteinExistence type="predicted"/>
<dbReference type="EMBL" id="VEVQ02000007">
    <property type="protein sequence ID" value="NHN26538.1"/>
    <property type="molecule type" value="Genomic_DNA"/>
</dbReference>
<reference evidence="1" key="2">
    <citation type="submission" date="2020-02" db="EMBL/GenBank/DDBJ databases">
        <title>Flavobacterium profundi sp. nov., isolated from a deep-sea seamount.</title>
        <authorList>
            <person name="Zhang D.-C."/>
        </authorList>
    </citation>
    <scope>NUCLEOTIDE SEQUENCE</scope>
    <source>
        <strain evidence="1">EC11</strain>
    </source>
</reference>
<protein>
    <submittedName>
        <fullName evidence="1">Uncharacterized protein</fullName>
    </submittedName>
</protein>
<reference evidence="1" key="1">
    <citation type="submission" date="2019-05" db="EMBL/GenBank/DDBJ databases">
        <authorList>
            <person name="Lianzixin W."/>
        </authorList>
    </citation>
    <scope>NUCLEOTIDE SEQUENCE</scope>
    <source>
        <strain evidence="1">EC11</strain>
    </source>
</reference>
<evidence type="ECO:0000313" key="2">
    <source>
        <dbReference type="Proteomes" id="UP000817854"/>
    </source>
</evidence>
<dbReference type="RefSeq" id="WP_140962858.1">
    <property type="nucleotide sequence ID" value="NZ_VEVQ02000007.1"/>
</dbReference>
<dbReference type="Proteomes" id="UP000817854">
    <property type="component" value="Unassembled WGS sequence"/>
</dbReference>
<name>A0ABX0ISN2_9FLAO</name>
<sequence length="111" mass="12346">MAGTKTFINKTDQHVNVTLLIRQGTNIQKPSLEQKFSLEAGQSLPVTYGNNENIFLNGLVFEWKDARTQSLSTDRQEVIATGVEPTFDWALNTHSVITIKQLEGLAINVSN</sequence>
<comment type="caution">
    <text evidence="1">The sequence shown here is derived from an EMBL/GenBank/DDBJ whole genome shotgun (WGS) entry which is preliminary data.</text>
</comment>
<keyword evidence="2" id="KW-1185">Reference proteome</keyword>
<accession>A0ABX0ISN2</accession>